<keyword evidence="4" id="KW-0964">Secreted</keyword>
<keyword evidence="11" id="KW-0865">Zymogen</keyword>
<evidence type="ECO:0000256" key="9">
    <source>
        <dbReference type="ARBA" id="ARBA00022833"/>
    </source>
</evidence>
<dbReference type="Pfam" id="PF07504">
    <property type="entry name" value="FTP"/>
    <property type="match status" value="1"/>
</dbReference>
<evidence type="ECO:0000313" key="13">
    <source>
        <dbReference type="EMBL" id="QDU31357.1"/>
    </source>
</evidence>
<dbReference type="KEGG" id="aagg:ETAA8_65130"/>
<dbReference type="RefSeq" id="WP_145098355.1">
    <property type="nucleotide sequence ID" value="NZ_CP036274.1"/>
</dbReference>
<dbReference type="EMBL" id="CP036274">
    <property type="protein sequence ID" value="QDU31357.1"/>
    <property type="molecule type" value="Genomic_DNA"/>
</dbReference>
<dbReference type="Gene3D" id="2.60.120.260">
    <property type="entry name" value="Galactose-binding domain-like"/>
    <property type="match status" value="1"/>
</dbReference>
<proteinExistence type="inferred from homology"/>
<dbReference type="InterPro" id="IPR002884">
    <property type="entry name" value="P_dom"/>
</dbReference>
<dbReference type="GO" id="GO:0008270">
    <property type="term" value="F:zinc ion binding"/>
    <property type="evidence" value="ECO:0007669"/>
    <property type="project" value="InterPro"/>
</dbReference>
<dbReference type="InterPro" id="IPR001842">
    <property type="entry name" value="Peptidase_M36"/>
</dbReference>
<evidence type="ECO:0000256" key="1">
    <source>
        <dbReference type="ARBA" id="ARBA00001947"/>
    </source>
</evidence>
<evidence type="ECO:0000256" key="7">
    <source>
        <dbReference type="ARBA" id="ARBA00022729"/>
    </source>
</evidence>
<dbReference type="Pfam" id="PF02128">
    <property type="entry name" value="Peptidase_M36"/>
    <property type="match status" value="1"/>
</dbReference>
<evidence type="ECO:0000256" key="3">
    <source>
        <dbReference type="ARBA" id="ARBA00006006"/>
    </source>
</evidence>
<dbReference type="OrthoDB" id="5289240at2"/>
<evidence type="ECO:0000256" key="10">
    <source>
        <dbReference type="ARBA" id="ARBA00023049"/>
    </source>
</evidence>
<dbReference type="InterPro" id="IPR011096">
    <property type="entry name" value="FTP_domain"/>
</dbReference>
<evidence type="ECO:0000256" key="6">
    <source>
        <dbReference type="ARBA" id="ARBA00022723"/>
    </source>
</evidence>
<dbReference type="Gene3D" id="1.10.390.10">
    <property type="entry name" value="Neutral Protease Domain 2"/>
    <property type="match status" value="1"/>
</dbReference>
<comment type="subcellular location">
    <subcellularLocation>
        <location evidence="2">Secreted</location>
    </subcellularLocation>
</comment>
<dbReference type="Gene3D" id="3.10.170.10">
    <property type="match status" value="1"/>
</dbReference>
<evidence type="ECO:0000256" key="2">
    <source>
        <dbReference type="ARBA" id="ARBA00004613"/>
    </source>
</evidence>
<evidence type="ECO:0000313" key="14">
    <source>
        <dbReference type="Proteomes" id="UP000315017"/>
    </source>
</evidence>
<evidence type="ECO:0000256" key="11">
    <source>
        <dbReference type="ARBA" id="ARBA00023145"/>
    </source>
</evidence>
<dbReference type="PANTHER" id="PTHR33478:SF1">
    <property type="entry name" value="EXTRACELLULAR METALLOPROTEINASE MEP"/>
    <property type="match status" value="1"/>
</dbReference>
<keyword evidence="7" id="KW-0732">Signal</keyword>
<evidence type="ECO:0000256" key="4">
    <source>
        <dbReference type="ARBA" id="ARBA00022525"/>
    </source>
</evidence>
<dbReference type="GO" id="GO:0006508">
    <property type="term" value="P:proteolysis"/>
    <property type="evidence" value="ECO:0007669"/>
    <property type="project" value="UniProtKB-KW"/>
</dbReference>
<dbReference type="CDD" id="cd09596">
    <property type="entry name" value="M36"/>
    <property type="match status" value="1"/>
</dbReference>
<feature type="domain" description="P/Homo B" evidence="12">
    <location>
        <begin position="677"/>
        <end position="825"/>
    </location>
</feature>
<keyword evidence="14" id="KW-1185">Reference proteome</keyword>
<sequence>MANRSANRIRRSHAVKRRRLLAEKLEPRMMLHGGDESLDTFYLPPQHRLGGDATFLSGPKQGAPLQIAVDFLKEHAADLGLNAADLESSLVSDQYTDEHSGVTHIYLQQIFNGLEVMSADLSIHVSDRGEVIHATSSFVGDVRVVEDLRPRFVISAPQAFLAWNDDFGLSSLTVPQVTSVTSDVSAAAVTLSVKDQMLDDVAAKLVYVPTAKGLELAWRLDVHSRDYTSWFDAFVDAETGESLYTDDRIGHATYNVYSRPVQSPYDGSRSVLTDPHDTLASPFGWHDTNGAAGSEFTDTRGNNVLAQEDLNADNTGGSRPSGGASLGFNFPFEASQDPANYQSAAITNAFYWINLLHDIHYQYGFTEAAGNFQVNNYGRGGLGNDPVIVDIQDGDGGGDGFAALPDGQSPRMTLHRRSNPFRDSAFDTDILVHEYGHGISERLTGGPANVSALNAKQSRAMGEGWGDWWALMFTQVATDAKFDAYPIGNYAAGYPSNGPGIRPYPYSFDMTINPLTYNSYNSYSAVQSHYAGAIWAATLWDMNWQLIQKHGFSADLLHGNAGNNLALQLVMDGLKVQGTNPSFLAGRDAILAADLALTGGQNQTEIWAAFARRGMGFSASDGGSASATTVAEAFDVPGSISGTVFRDDDASGTQSGNEPGLANWAVYLDKNNNGIADVATTLTFNSTDTPKTIPDGPKTLSTQTVSGLSGVITDINVSVDITHPRDGELYITLISPGNTPIILANYLGGSGANYTKTTFDDEAATYISSATAPFTGSFRPFFDLRQLEGRDPNGTWTLRLDDAVGGNTGTLQSWSLQIAYGNTDPTVVTDTNGNYVFLGVGNGTHHVREVMQPGFARTSPASGLHDAIITGGQPVIGQNFGNRAAALVANVSTEEDTLSPPVTISPAIGQGITHYKISDITSGSLYKSDGITAINNGELISVAEGQSGVRFLPSANSNDAGRFTVELSQDGSTLAAGTSPTIAMVSVTPVGDTPQITSLSTLEDKLSGAIVINRHAADGMEVTHFKITGITGGTLYKSDGVTVIANGTFITVAEGQAGVRFLPSMNINAVGAFHAESSQNGTTVAAQSNLAAGTIAVTAVNDAPIIALLTDSPDLVTQGLQLTLTVHGVSDPDGVDEVLALEFYRDINGDGAVGEGDLFLGGDTISSDGWSWSGSTASFYLGDHRYLARAWDGELWSPAATATGTVQPQIVPVVGSLSASPTIVTRPAAITLTANGVSASGGYGVTAVEFYRDLNANGSLELGTDQLLGIDASGADGWVWTGSTAGFDVGVNRYFARAQSLPAIWGNPATKTSTIKNALPSIASLSDSPDPVILGGTMTLTANTVADTDGNVVLVEFYRDLDNDNVIDPTDEFLGSDDSVTDGWKWTGSTVSFPVGSVKYLSRARDNNNAWSATRYTTGLVNLPPALASISVSSNLLHKGDSLTITASGVSDAAPGTVTAVEFYRDANSNGVIDAGDVSLGSDTTAADGWFKVLSTSAFPLGTVQVIARAKDNNSAYSPIVSQSLWVNSKPTIGSLTASPTSVVQGANVTLTANTVADTDGYVVLVEFYRDLDNDNVIDPTDEFLGSDDSVTDGWKWTGSTVSFPVGSVKYLSRARDNNNAWSATRYTTGLVNLPPALASISVSSNLLHKGDSLTITASGVSDAAPGTVTAVEFYRDANSNGVIDAGDVSLGSDTTAADGWFKVLSTSAFPLGTVQVIARAKDNNSAYSPIVSQSLWVNSKPTIGSLTASPTSVVQGANVTLTANTVADTDGSVVAVEMYLDLNGNNVIDSETDVFLGNATSTALGNWKLVSSTVGLPIGTVRYLARAKDQLGSWSPTKVLTLTVIAP</sequence>
<keyword evidence="5 13" id="KW-0645">Protease</keyword>
<accession>A0A517YMA1</accession>
<reference evidence="13 14" key="1">
    <citation type="submission" date="2019-02" db="EMBL/GenBank/DDBJ databases">
        <title>Deep-cultivation of Planctomycetes and their phenomic and genomic characterization uncovers novel biology.</title>
        <authorList>
            <person name="Wiegand S."/>
            <person name="Jogler M."/>
            <person name="Boedeker C."/>
            <person name="Pinto D."/>
            <person name="Vollmers J."/>
            <person name="Rivas-Marin E."/>
            <person name="Kohn T."/>
            <person name="Peeters S.H."/>
            <person name="Heuer A."/>
            <person name="Rast P."/>
            <person name="Oberbeckmann S."/>
            <person name="Bunk B."/>
            <person name="Jeske O."/>
            <person name="Meyerdierks A."/>
            <person name="Storesund J.E."/>
            <person name="Kallscheuer N."/>
            <person name="Luecker S."/>
            <person name="Lage O.M."/>
            <person name="Pohl T."/>
            <person name="Merkel B.J."/>
            <person name="Hornburger P."/>
            <person name="Mueller R.-W."/>
            <person name="Bruemmer F."/>
            <person name="Labrenz M."/>
            <person name="Spormann A.M."/>
            <person name="Op den Camp H."/>
            <person name="Overmann J."/>
            <person name="Amann R."/>
            <person name="Jetten M.S.M."/>
            <person name="Mascher T."/>
            <person name="Medema M.H."/>
            <person name="Devos D.P."/>
            <person name="Kaster A.-K."/>
            <person name="Ovreas L."/>
            <person name="Rohde M."/>
            <person name="Galperin M.Y."/>
            <person name="Jogler C."/>
        </authorList>
    </citation>
    <scope>NUCLEOTIDE SEQUENCE [LARGE SCALE GENOMIC DNA]</scope>
    <source>
        <strain evidence="13 14">ETA_A8</strain>
    </source>
</reference>
<dbReference type="GO" id="GO:0005615">
    <property type="term" value="C:extracellular space"/>
    <property type="evidence" value="ECO:0007669"/>
    <property type="project" value="InterPro"/>
</dbReference>
<name>A0A517YMA1_9BACT</name>
<dbReference type="PANTHER" id="PTHR33478">
    <property type="entry name" value="EXTRACELLULAR METALLOPROTEINASE MEP"/>
    <property type="match status" value="1"/>
</dbReference>
<dbReference type="PROSITE" id="PS51829">
    <property type="entry name" value="P_HOMO_B"/>
    <property type="match status" value="1"/>
</dbReference>
<keyword evidence="9" id="KW-0862">Zinc</keyword>
<evidence type="ECO:0000256" key="8">
    <source>
        <dbReference type="ARBA" id="ARBA00022801"/>
    </source>
</evidence>
<dbReference type="PRINTS" id="PR00999">
    <property type="entry name" value="FUNGALYSIN"/>
</dbReference>
<protein>
    <submittedName>
        <fullName evidence="13">Calcium-dependent protease</fullName>
        <ecNumber evidence="13">3.4.21.-</ecNumber>
    </submittedName>
</protein>
<dbReference type="SUPFAM" id="SSF117074">
    <property type="entry name" value="Hypothetical protein PA1324"/>
    <property type="match status" value="1"/>
</dbReference>
<dbReference type="InterPro" id="IPR027268">
    <property type="entry name" value="Peptidase_M4/M1_CTD_sf"/>
</dbReference>
<dbReference type="Proteomes" id="UP000315017">
    <property type="component" value="Chromosome"/>
</dbReference>
<dbReference type="SUPFAM" id="SSF55486">
    <property type="entry name" value="Metalloproteases ('zincins'), catalytic domain"/>
    <property type="match status" value="1"/>
</dbReference>
<dbReference type="InterPro" id="IPR008979">
    <property type="entry name" value="Galactose-bd-like_sf"/>
</dbReference>
<dbReference type="GO" id="GO:0004252">
    <property type="term" value="F:serine-type endopeptidase activity"/>
    <property type="evidence" value="ECO:0007669"/>
    <property type="project" value="InterPro"/>
</dbReference>
<dbReference type="EC" id="3.4.21.-" evidence="13"/>
<keyword evidence="10" id="KW-0482">Metalloprotease</keyword>
<comment type="similarity">
    <text evidence="3">Belongs to the peptidase M36 family.</text>
</comment>
<organism evidence="13 14">
    <name type="scientific">Anatilimnocola aggregata</name>
    <dbReference type="NCBI Taxonomy" id="2528021"/>
    <lineage>
        <taxon>Bacteria</taxon>
        <taxon>Pseudomonadati</taxon>
        <taxon>Planctomycetota</taxon>
        <taxon>Planctomycetia</taxon>
        <taxon>Pirellulales</taxon>
        <taxon>Pirellulaceae</taxon>
        <taxon>Anatilimnocola</taxon>
    </lineage>
</organism>
<dbReference type="InterPro" id="IPR050371">
    <property type="entry name" value="Fungal_virulence_M36"/>
</dbReference>
<dbReference type="GO" id="GO:0004222">
    <property type="term" value="F:metalloendopeptidase activity"/>
    <property type="evidence" value="ECO:0007669"/>
    <property type="project" value="InterPro"/>
</dbReference>
<keyword evidence="8 13" id="KW-0378">Hydrolase</keyword>
<dbReference type="SUPFAM" id="SSF49785">
    <property type="entry name" value="Galactose-binding domain-like"/>
    <property type="match status" value="1"/>
</dbReference>
<gene>
    <name evidence="13" type="primary">prcA</name>
    <name evidence="13" type="ORF">ETAA8_65130</name>
</gene>
<keyword evidence="6" id="KW-0479">Metal-binding</keyword>
<evidence type="ECO:0000259" key="12">
    <source>
        <dbReference type="PROSITE" id="PS51829"/>
    </source>
</evidence>
<dbReference type="Pfam" id="PF01483">
    <property type="entry name" value="P_proprotein"/>
    <property type="match status" value="1"/>
</dbReference>
<comment type="cofactor">
    <cofactor evidence="1">
        <name>Zn(2+)</name>
        <dbReference type="ChEBI" id="CHEBI:29105"/>
    </cofactor>
</comment>
<evidence type="ECO:0000256" key="5">
    <source>
        <dbReference type="ARBA" id="ARBA00022670"/>
    </source>
</evidence>